<organism evidence="2 3">
    <name type="scientific">endosymbiont of Galathealinum brachiosum</name>
    <dbReference type="NCBI Taxonomy" id="2200906"/>
    <lineage>
        <taxon>Bacteria</taxon>
        <taxon>Pseudomonadati</taxon>
        <taxon>Pseudomonadota</taxon>
        <taxon>Gammaproteobacteria</taxon>
        <taxon>sulfur-oxidizing symbionts</taxon>
    </lineage>
</organism>
<dbReference type="Proteomes" id="UP000254266">
    <property type="component" value="Unassembled WGS sequence"/>
</dbReference>
<gene>
    <name evidence="2" type="ORF">DIZ80_02625</name>
</gene>
<reference evidence="2 3" key="1">
    <citation type="journal article" date="2018" name="ISME J.">
        <title>Endosymbiont genomes yield clues of tubeworm success.</title>
        <authorList>
            <person name="Li Y."/>
            <person name="Liles M.R."/>
            <person name="Halanych K.M."/>
        </authorList>
    </citation>
    <scope>NUCLEOTIDE SEQUENCE [LARGE SCALE GENOMIC DNA]</scope>
    <source>
        <strain evidence="2">A1464</strain>
    </source>
</reference>
<proteinExistence type="predicted"/>
<accession>A0A370DK09</accession>
<dbReference type="InterPro" id="IPR011048">
    <property type="entry name" value="Haem_d1_sf"/>
</dbReference>
<dbReference type="EMBL" id="QFXC01000006">
    <property type="protein sequence ID" value="RDH85193.1"/>
    <property type="molecule type" value="Genomic_DNA"/>
</dbReference>
<sequence length="561" mass="57015">MNKINTTLTALAAGLALVSSVAIAKGPGAGSAPYEVYASDQSNSVAGAAGRGVSGSYMHVWKGEDVEKQISSHGKDIAPVTTYDINDIFPGDELVETGTGSTLEELHNAGEAFGRLHGMLPDPQQKYMNINMFVTGGLAGGYVGIIDGATKKAVALFQVTKTGHGRSLHMSFWNHDGSALLLANLHGRVLERINIDRDTDGNITGANYDLSASVNVGSNPVIVDPASAFNGAGMVPSGVTGSYAIADMGLTTPAGDARQGAERPANVIVCPIVTSTGNVYITMGGGGLLVADGNATPMNIVAEYDRETVNGAGCGGLEVDGNVFLNAGASAAGSGATQSTMTIYGIDDAAIAAGNGGKNLPAPTVLFKDATNTATIGNTSGAASNGTGQLPGITTRRDAHGMAKTLDGRYIHQADRLQNVVEVVDTKTMQHVGSYDLTSANGQGKGTGPCAAFSVTDDAGLPGNDPAPDLMGTTPDGKHLVVATRGPIPVSVGHNAQGSCPGVGVIKLNNKGDSGKLITVLRTYNSVDDAPANAPGGHAYTGNEHSDPHGASVRIRVEDAK</sequence>
<feature type="chain" id="PRO_5016910490" evidence="1">
    <location>
        <begin position="25"/>
        <end position="561"/>
    </location>
</feature>
<dbReference type="SUPFAM" id="SSF51004">
    <property type="entry name" value="C-terminal (heme d1) domain of cytochrome cd1-nitrite reductase"/>
    <property type="match status" value="1"/>
</dbReference>
<dbReference type="AlphaFoldDB" id="A0A370DK09"/>
<feature type="signal peptide" evidence="1">
    <location>
        <begin position="1"/>
        <end position="24"/>
    </location>
</feature>
<evidence type="ECO:0000313" key="2">
    <source>
        <dbReference type="EMBL" id="RDH85193.1"/>
    </source>
</evidence>
<comment type="caution">
    <text evidence="2">The sequence shown here is derived from an EMBL/GenBank/DDBJ whole genome shotgun (WGS) entry which is preliminary data.</text>
</comment>
<protein>
    <submittedName>
        <fullName evidence="2">Uncharacterized protein</fullName>
    </submittedName>
</protein>
<keyword evidence="1" id="KW-0732">Signal</keyword>
<evidence type="ECO:0000313" key="3">
    <source>
        <dbReference type="Proteomes" id="UP000254266"/>
    </source>
</evidence>
<keyword evidence="3" id="KW-1185">Reference proteome</keyword>
<evidence type="ECO:0000256" key="1">
    <source>
        <dbReference type="SAM" id="SignalP"/>
    </source>
</evidence>
<name>A0A370DK09_9GAMM</name>